<reference evidence="2" key="1">
    <citation type="submission" date="2020-08" db="EMBL/GenBank/DDBJ databases">
        <title>Multicomponent nature underlies the extraordinary mechanical properties of spider dragline silk.</title>
        <authorList>
            <person name="Kono N."/>
            <person name="Nakamura H."/>
            <person name="Mori M."/>
            <person name="Yoshida Y."/>
            <person name="Ohtoshi R."/>
            <person name="Malay A.D."/>
            <person name="Moran D.A.P."/>
            <person name="Tomita M."/>
            <person name="Numata K."/>
            <person name="Arakawa K."/>
        </authorList>
    </citation>
    <scope>NUCLEOTIDE SEQUENCE</scope>
</reference>
<evidence type="ECO:0000313" key="3">
    <source>
        <dbReference type="Proteomes" id="UP000887159"/>
    </source>
</evidence>
<dbReference type="EMBL" id="BMAU01021200">
    <property type="protein sequence ID" value="GFX97781.1"/>
    <property type="molecule type" value="Genomic_DNA"/>
</dbReference>
<organism evidence="2 3">
    <name type="scientific">Trichonephila clavipes</name>
    <name type="common">Golden silk orbweaver</name>
    <name type="synonym">Nephila clavipes</name>
    <dbReference type="NCBI Taxonomy" id="2585209"/>
    <lineage>
        <taxon>Eukaryota</taxon>
        <taxon>Metazoa</taxon>
        <taxon>Ecdysozoa</taxon>
        <taxon>Arthropoda</taxon>
        <taxon>Chelicerata</taxon>
        <taxon>Arachnida</taxon>
        <taxon>Araneae</taxon>
        <taxon>Araneomorphae</taxon>
        <taxon>Entelegynae</taxon>
        <taxon>Araneoidea</taxon>
        <taxon>Nephilidae</taxon>
        <taxon>Trichonephila</taxon>
    </lineage>
</organism>
<dbReference type="Proteomes" id="UP000887159">
    <property type="component" value="Unassembled WGS sequence"/>
</dbReference>
<gene>
    <name evidence="2" type="ORF">TNCV_456601</name>
</gene>
<feature type="region of interest" description="Disordered" evidence="1">
    <location>
        <begin position="88"/>
        <end position="111"/>
    </location>
</feature>
<keyword evidence="3" id="KW-1185">Reference proteome</keyword>
<feature type="compositionally biased region" description="Basic and acidic residues" evidence="1">
    <location>
        <begin position="89"/>
        <end position="104"/>
    </location>
</feature>
<evidence type="ECO:0000313" key="2">
    <source>
        <dbReference type="EMBL" id="GFX97781.1"/>
    </source>
</evidence>
<name>A0A8X6RLU1_TRICX</name>
<evidence type="ECO:0000256" key="1">
    <source>
        <dbReference type="SAM" id="MobiDB-lite"/>
    </source>
</evidence>
<proteinExistence type="predicted"/>
<protein>
    <submittedName>
        <fullName evidence="2">Uncharacterized protein</fullName>
    </submittedName>
</protein>
<comment type="caution">
    <text evidence="2">The sequence shown here is derived from an EMBL/GenBank/DDBJ whole genome shotgun (WGS) entry which is preliminary data.</text>
</comment>
<dbReference type="AlphaFoldDB" id="A0A8X6RLU1"/>
<accession>A0A8X6RLU1</accession>
<sequence length="111" mass="13470">MTSITKNDNSGPHKIFNRKKMLNRFYFPPTLPHSTHIRLWCRAGYPTQDLYQQERQLRPSQNMQKKKMLNRFYFPPTLPHSTHILLRRRTGEPTHDLHHQERQLRPTKNIQ</sequence>